<feature type="transmembrane region" description="Helical" evidence="1">
    <location>
        <begin position="235"/>
        <end position="254"/>
    </location>
</feature>
<dbReference type="Pfam" id="PF19040">
    <property type="entry name" value="SGNH"/>
    <property type="match status" value="1"/>
</dbReference>
<gene>
    <name evidence="4" type="ORF">B5V03_15705</name>
</gene>
<feature type="domain" description="Acyltransferase 3" evidence="2">
    <location>
        <begin position="9"/>
        <end position="338"/>
    </location>
</feature>
<dbReference type="Pfam" id="PF01757">
    <property type="entry name" value="Acyl_transf_3"/>
    <property type="match status" value="1"/>
</dbReference>
<keyword evidence="1" id="KW-1133">Transmembrane helix</keyword>
<proteinExistence type="predicted"/>
<sequence>MSAKARYFAGIDGLRAVAVLSVLLYHLHESFLPGGYFGVDIFFVISGFVVTGSVAGARFDSLFQFQGHFYARRIVRIMPALVFCLVVTAVVGTLFIPSSWLSNMLAKTGLAAFFGGSNIVLALNNDEYFSPRAAFNPFVHTWSLGVEEQFYLLFPILIYFFHHERPGAKTTRAVAVISALSVISFALCGLLTWYRWEYAFYLIPARFWELGAGVVLYLSMNAWAPHISALSPQKYNLGFITGLLLVAVSFAIPATIFSPFPAALVPVAGTACLIAFIVAQPERALPAKFARPAPVFVGKISYSLYLWHWPTFVLFRWTVGLDQIQTCLAAVAIAALLAIASYEIVEQPARKFQWQKRLSVAKFIPASLAVVLVITGATAAVFKYKSKLTLSVTGNTDVWYPLARKSVASVKDCRIVRSDVVEGGVPLTVWKPTECQGALSAGIVYVVGDSHASAYTTMVRQFALDTGTTVKVYSHEGCAFIPLDRPIAEHDSDCRKSHQVIAQYLKDAIKPHDLVFLPSLRLPRFGNQWGDIDGEGKASTPAAQNQAAVVAEAMQLLAPITQLGARVEFEAPKPIFRTPPFRCSDWFNRDNAVCAPGFNMSRQDLEKLRTPILAAMTELTAKNSKISVWDPFPLLCPDQTCTSFRDGKPLFFDADHLSGFGNDLLYGNFSKNTLALMGSTQSANAEPSK</sequence>
<accession>A0A4Q1VAI3</accession>
<evidence type="ECO:0000313" key="4">
    <source>
        <dbReference type="EMBL" id="RXT47716.1"/>
    </source>
</evidence>
<evidence type="ECO:0000259" key="2">
    <source>
        <dbReference type="Pfam" id="PF01757"/>
    </source>
</evidence>
<evidence type="ECO:0008006" key="6">
    <source>
        <dbReference type="Google" id="ProtNLM"/>
    </source>
</evidence>
<feature type="transmembrane region" description="Helical" evidence="1">
    <location>
        <begin position="139"/>
        <end position="161"/>
    </location>
</feature>
<dbReference type="InterPro" id="IPR050879">
    <property type="entry name" value="Acyltransferase_3"/>
</dbReference>
<dbReference type="GO" id="GO:0016020">
    <property type="term" value="C:membrane"/>
    <property type="evidence" value="ECO:0007669"/>
    <property type="project" value="TreeGrafter"/>
</dbReference>
<reference evidence="4 5" key="1">
    <citation type="submission" date="2017-03" db="EMBL/GenBank/DDBJ databases">
        <authorList>
            <person name="Safronova V.I."/>
            <person name="Sazanova A.L."/>
            <person name="Chirak E.R."/>
        </authorList>
    </citation>
    <scope>NUCLEOTIDE SEQUENCE [LARGE SCALE GENOMIC DNA]</scope>
    <source>
        <strain evidence="4 5">Opo-243</strain>
    </source>
</reference>
<feature type="transmembrane region" description="Helical" evidence="1">
    <location>
        <begin position="323"/>
        <end position="342"/>
    </location>
</feature>
<dbReference type="GO" id="GO:0016747">
    <property type="term" value="F:acyltransferase activity, transferring groups other than amino-acyl groups"/>
    <property type="evidence" value="ECO:0007669"/>
    <property type="project" value="InterPro"/>
</dbReference>
<dbReference type="PANTHER" id="PTHR23028">
    <property type="entry name" value="ACETYLTRANSFERASE"/>
    <property type="match status" value="1"/>
</dbReference>
<feature type="transmembrane region" description="Helical" evidence="1">
    <location>
        <begin position="260"/>
        <end position="279"/>
    </location>
</feature>
<comment type="caution">
    <text evidence="4">The sequence shown here is derived from an EMBL/GenBank/DDBJ whole genome shotgun (WGS) entry which is preliminary data.</text>
</comment>
<dbReference type="InterPro" id="IPR043968">
    <property type="entry name" value="SGNH"/>
</dbReference>
<feature type="domain" description="SGNH" evidence="3">
    <location>
        <begin position="443"/>
        <end position="665"/>
    </location>
</feature>
<feature type="transmembrane region" description="Helical" evidence="1">
    <location>
        <begin position="363"/>
        <end position="382"/>
    </location>
</feature>
<name>A0A4Q1VAI3_9BRAD</name>
<feature type="transmembrane region" description="Helical" evidence="1">
    <location>
        <begin position="200"/>
        <end position="223"/>
    </location>
</feature>
<protein>
    <recommendedName>
        <fullName evidence="6">Acyltransferase</fullName>
    </recommendedName>
</protein>
<dbReference type="InterPro" id="IPR002656">
    <property type="entry name" value="Acyl_transf_3_dom"/>
</dbReference>
<evidence type="ECO:0000256" key="1">
    <source>
        <dbReference type="SAM" id="Phobius"/>
    </source>
</evidence>
<organism evidence="4 5">
    <name type="scientific">Bradyrhizobium betae</name>
    <dbReference type="NCBI Taxonomy" id="244734"/>
    <lineage>
        <taxon>Bacteria</taxon>
        <taxon>Pseudomonadati</taxon>
        <taxon>Pseudomonadota</taxon>
        <taxon>Alphaproteobacteria</taxon>
        <taxon>Hyphomicrobiales</taxon>
        <taxon>Nitrobacteraceae</taxon>
        <taxon>Bradyrhizobium</taxon>
    </lineage>
</organism>
<evidence type="ECO:0000259" key="3">
    <source>
        <dbReference type="Pfam" id="PF19040"/>
    </source>
</evidence>
<feature type="transmembrane region" description="Helical" evidence="1">
    <location>
        <begin position="300"/>
        <end position="317"/>
    </location>
</feature>
<dbReference type="GO" id="GO:0009103">
    <property type="term" value="P:lipopolysaccharide biosynthetic process"/>
    <property type="evidence" value="ECO:0007669"/>
    <property type="project" value="TreeGrafter"/>
</dbReference>
<keyword evidence="1" id="KW-0812">Transmembrane</keyword>
<dbReference type="Proteomes" id="UP000290819">
    <property type="component" value="Unassembled WGS sequence"/>
</dbReference>
<dbReference type="RefSeq" id="WP_129271252.1">
    <property type="nucleotide sequence ID" value="NZ_MZXW01000017.1"/>
</dbReference>
<keyword evidence="5" id="KW-1185">Reference proteome</keyword>
<dbReference type="AlphaFoldDB" id="A0A4Q1VAI3"/>
<evidence type="ECO:0000313" key="5">
    <source>
        <dbReference type="Proteomes" id="UP000290819"/>
    </source>
</evidence>
<feature type="transmembrane region" description="Helical" evidence="1">
    <location>
        <begin position="7"/>
        <end position="28"/>
    </location>
</feature>
<dbReference type="PANTHER" id="PTHR23028:SF53">
    <property type="entry name" value="ACYL_TRANSF_3 DOMAIN-CONTAINING PROTEIN"/>
    <property type="match status" value="1"/>
</dbReference>
<feature type="transmembrane region" description="Helical" evidence="1">
    <location>
        <begin position="77"/>
        <end position="96"/>
    </location>
</feature>
<feature type="transmembrane region" description="Helical" evidence="1">
    <location>
        <begin position="34"/>
        <end position="56"/>
    </location>
</feature>
<keyword evidence="1" id="KW-0472">Membrane</keyword>
<dbReference type="EMBL" id="MZXW01000017">
    <property type="protein sequence ID" value="RXT47716.1"/>
    <property type="molecule type" value="Genomic_DNA"/>
</dbReference>
<feature type="transmembrane region" description="Helical" evidence="1">
    <location>
        <begin position="173"/>
        <end position="194"/>
    </location>
</feature>
<dbReference type="OrthoDB" id="505919at2"/>